<sequence length="407" mass="45307">MSQVIIIGGGLAGLALANVLKHHNVPYKVYERDTCPDGRSQGWSMLAHFCLPYLKEAIDPEKYAKVAKWSSVNPYEPWLFEMATINGKTGEVYVKSTHEDDDVPNDALRINRGRFRYWLMDGIDIEWNKEFSELIEHEDGVTVKFKDGTEARGGVVVGADGVRSRVCQHRVGKQVFWENTQLNPVHLLAAVRRMTAEQRAQYDALSRTLMLSFGGDDVRSYTLISCVTDVDKTREDAYEVQWGISCINSDEPIYETDHERLAQAKSWASRSMSGLIRDTVVDTPAGTPVVRMALYERPPSILEGTLALHPRVTLIGDAAHTMVPYRGEGGNHGILDGVKLGLLLAEVYKDKSTITAALETFEKEMIERGTEAVNASHEASLLFHAKSPEGGIAVAKQIGQRYAKDKQ</sequence>
<evidence type="ECO:0000313" key="8">
    <source>
        <dbReference type="Proteomes" id="UP000242180"/>
    </source>
</evidence>
<dbReference type="Gene3D" id="3.50.50.60">
    <property type="entry name" value="FAD/NAD(P)-binding domain"/>
    <property type="match status" value="1"/>
</dbReference>
<dbReference type="Pfam" id="PF01494">
    <property type="entry name" value="FAD_binding_3"/>
    <property type="match status" value="1"/>
</dbReference>
<keyword evidence="1" id="KW-0285">Flavoprotein</keyword>
<dbReference type="PANTHER" id="PTHR47178:SF1">
    <property type="entry name" value="FAD-BINDING DOMAIN-CONTAINING PROTEIN-RELATED"/>
    <property type="match status" value="1"/>
</dbReference>
<name>A0A1X2HA07_SYNRA</name>
<keyword evidence="3" id="KW-0560">Oxidoreductase</keyword>
<reference evidence="7 8" key="1">
    <citation type="submission" date="2016-07" db="EMBL/GenBank/DDBJ databases">
        <title>Pervasive Adenine N6-methylation of Active Genes in Fungi.</title>
        <authorList>
            <consortium name="DOE Joint Genome Institute"/>
            <person name="Mondo S.J."/>
            <person name="Dannebaum R.O."/>
            <person name="Kuo R.C."/>
            <person name="Labutti K."/>
            <person name="Haridas S."/>
            <person name="Kuo A."/>
            <person name="Salamov A."/>
            <person name="Ahrendt S.R."/>
            <person name="Lipzen A."/>
            <person name="Sullivan W."/>
            <person name="Andreopoulos W.B."/>
            <person name="Clum A."/>
            <person name="Lindquist E."/>
            <person name="Daum C."/>
            <person name="Ramamoorthy G.K."/>
            <person name="Gryganskyi A."/>
            <person name="Culley D."/>
            <person name="Magnuson J.K."/>
            <person name="James T.Y."/>
            <person name="O'Malley M.A."/>
            <person name="Stajich J.E."/>
            <person name="Spatafora J.W."/>
            <person name="Visel A."/>
            <person name="Grigoriev I.V."/>
        </authorList>
    </citation>
    <scope>NUCLEOTIDE SEQUENCE [LARGE SCALE GENOMIC DNA]</scope>
    <source>
        <strain evidence="7 8">NRRL 2496</strain>
    </source>
</reference>
<evidence type="ECO:0000256" key="5">
    <source>
        <dbReference type="SAM" id="SignalP"/>
    </source>
</evidence>
<dbReference type="PRINTS" id="PR00420">
    <property type="entry name" value="RNGMNOXGNASE"/>
</dbReference>
<dbReference type="Proteomes" id="UP000242180">
    <property type="component" value="Unassembled WGS sequence"/>
</dbReference>
<accession>A0A1X2HA07</accession>
<dbReference type="SUPFAM" id="SSF51905">
    <property type="entry name" value="FAD/NAD(P)-binding domain"/>
    <property type="match status" value="1"/>
</dbReference>
<dbReference type="InParanoid" id="A0A1X2HA07"/>
<dbReference type="GO" id="GO:0071949">
    <property type="term" value="F:FAD binding"/>
    <property type="evidence" value="ECO:0007669"/>
    <property type="project" value="InterPro"/>
</dbReference>
<dbReference type="STRING" id="13706.A0A1X2HA07"/>
<evidence type="ECO:0000259" key="6">
    <source>
        <dbReference type="Pfam" id="PF01494"/>
    </source>
</evidence>
<gene>
    <name evidence="7" type="ORF">BCR43DRAFT_564396</name>
</gene>
<dbReference type="InterPro" id="IPR036188">
    <property type="entry name" value="FAD/NAD-bd_sf"/>
</dbReference>
<evidence type="ECO:0000313" key="7">
    <source>
        <dbReference type="EMBL" id="ORY95516.1"/>
    </source>
</evidence>
<keyword evidence="4" id="KW-0503">Monooxygenase</keyword>
<dbReference type="GO" id="GO:0004497">
    <property type="term" value="F:monooxygenase activity"/>
    <property type="evidence" value="ECO:0007669"/>
    <property type="project" value="UniProtKB-KW"/>
</dbReference>
<keyword evidence="2" id="KW-0274">FAD</keyword>
<dbReference type="InterPro" id="IPR002938">
    <property type="entry name" value="FAD-bd"/>
</dbReference>
<organism evidence="7 8">
    <name type="scientific">Syncephalastrum racemosum</name>
    <name type="common">Filamentous fungus</name>
    <dbReference type="NCBI Taxonomy" id="13706"/>
    <lineage>
        <taxon>Eukaryota</taxon>
        <taxon>Fungi</taxon>
        <taxon>Fungi incertae sedis</taxon>
        <taxon>Mucoromycota</taxon>
        <taxon>Mucoromycotina</taxon>
        <taxon>Mucoromycetes</taxon>
        <taxon>Mucorales</taxon>
        <taxon>Syncephalastraceae</taxon>
        <taxon>Syncephalastrum</taxon>
    </lineage>
</organism>
<dbReference type="AlphaFoldDB" id="A0A1X2HA07"/>
<dbReference type="OMA" id="RFQGWAI"/>
<keyword evidence="5" id="KW-0732">Signal</keyword>
<proteinExistence type="predicted"/>
<protein>
    <recommendedName>
        <fullName evidence="6">FAD-binding domain-containing protein</fullName>
    </recommendedName>
</protein>
<dbReference type="PANTHER" id="PTHR47178">
    <property type="entry name" value="MONOOXYGENASE, FAD-BINDING"/>
    <property type="match status" value="1"/>
</dbReference>
<feature type="chain" id="PRO_5012394468" description="FAD-binding domain-containing protein" evidence="5">
    <location>
        <begin position="18"/>
        <end position="407"/>
    </location>
</feature>
<evidence type="ECO:0000256" key="4">
    <source>
        <dbReference type="ARBA" id="ARBA00023033"/>
    </source>
</evidence>
<dbReference type="OrthoDB" id="655030at2759"/>
<comment type="caution">
    <text evidence="7">The sequence shown here is derived from an EMBL/GenBank/DDBJ whole genome shotgun (WGS) entry which is preliminary data.</text>
</comment>
<feature type="signal peptide" evidence="5">
    <location>
        <begin position="1"/>
        <end position="17"/>
    </location>
</feature>
<feature type="domain" description="FAD-binding" evidence="6">
    <location>
        <begin position="311"/>
        <end position="374"/>
    </location>
</feature>
<keyword evidence="8" id="KW-1185">Reference proteome</keyword>
<evidence type="ECO:0000256" key="2">
    <source>
        <dbReference type="ARBA" id="ARBA00022827"/>
    </source>
</evidence>
<dbReference type="EMBL" id="MCGN01000006">
    <property type="protein sequence ID" value="ORY95516.1"/>
    <property type="molecule type" value="Genomic_DNA"/>
</dbReference>
<evidence type="ECO:0000256" key="1">
    <source>
        <dbReference type="ARBA" id="ARBA00022630"/>
    </source>
</evidence>
<evidence type="ECO:0000256" key="3">
    <source>
        <dbReference type="ARBA" id="ARBA00023002"/>
    </source>
</evidence>